<dbReference type="GO" id="GO:0009847">
    <property type="term" value="P:spore germination"/>
    <property type="evidence" value="ECO:0007669"/>
    <property type="project" value="InterPro"/>
</dbReference>
<evidence type="ECO:0000256" key="2">
    <source>
        <dbReference type="ARBA" id="ARBA00007998"/>
    </source>
</evidence>
<keyword evidence="3" id="KW-0813">Transport</keyword>
<accession>M1ZTE7</accession>
<comment type="caution">
    <text evidence="9">The sequence shown here is derived from an EMBL/GenBank/DDBJ whole genome shotgun (WGS) entry which is preliminary data.</text>
</comment>
<reference evidence="9 10" key="1">
    <citation type="submission" date="2012-10" db="EMBL/GenBank/DDBJ databases">
        <authorList>
            <person name="Strain E.A."/>
            <person name="Brown E."/>
            <person name="Allard M.W."/>
            <person name="Gonzalez-Escalona N."/>
            <person name="Timme R."/>
        </authorList>
    </citation>
    <scope>NUCLEOTIDE SEQUENCE [LARGE SCALE GENOMIC DNA]</scope>
    <source>
        <strain evidence="9 10">CFSAN001627</strain>
    </source>
</reference>
<feature type="transmembrane region" description="Helical" evidence="8">
    <location>
        <begin position="12"/>
        <end position="30"/>
    </location>
</feature>
<keyword evidence="5 8" id="KW-0812">Transmembrane</keyword>
<evidence type="ECO:0000256" key="8">
    <source>
        <dbReference type="SAM" id="Phobius"/>
    </source>
</evidence>
<dbReference type="PANTHER" id="PTHR34975:SF2">
    <property type="entry name" value="SPORE GERMINATION PROTEIN A2"/>
    <property type="match status" value="1"/>
</dbReference>
<evidence type="ECO:0000313" key="10">
    <source>
        <dbReference type="Proteomes" id="UP000011944"/>
    </source>
</evidence>
<gene>
    <name evidence="9" type="ORF">CFSAN001627_02830</name>
</gene>
<comment type="similarity">
    <text evidence="2">Belongs to the amino acid-polyamine-organocation (APC) superfamily. Spore germination protein (SGP) (TC 2.A.3.9) family.</text>
</comment>
<dbReference type="AlphaFoldDB" id="M1ZTE7"/>
<dbReference type="PANTHER" id="PTHR34975">
    <property type="entry name" value="SPORE GERMINATION PROTEIN A2"/>
    <property type="match status" value="1"/>
</dbReference>
<proteinExistence type="inferred from homology"/>
<dbReference type="GO" id="GO:0016020">
    <property type="term" value="C:membrane"/>
    <property type="evidence" value="ECO:0007669"/>
    <property type="project" value="UniProtKB-SubCell"/>
</dbReference>
<protein>
    <submittedName>
        <fullName evidence="9">Spore germination protein</fullName>
    </submittedName>
</protein>
<evidence type="ECO:0000256" key="3">
    <source>
        <dbReference type="ARBA" id="ARBA00022448"/>
    </source>
</evidence>
<evidence type="ECO:0000256" key="1">
    <source>
        <dbReference type="ARBA" id="ARBA00004141"/>
    </source>
</evidence>
<keyword evidence="7 8" id="KW-0472">Membrane</keyword>
<dbReference type="InterPro" id="IPR004761">
    <property type="entry name" value="Spore_GerAB"/>
</dbReference>
<feature type="non-terminal residue" evidence="9">
    <location>
        <position position="65"/>
    </location>
</feature>
<evidence type="ECO:0000313" key="9">
    <source>
        <dbReference type="EMBL" id="EKN43087.1"/>
    </source>
</evidence>
<sequence length="65" mass="7354">MMNNKEDALTESQLTFMFIGSLIGITLLSLPLDPIKIAKQDAWIAAFLGMIYPTYVVFIAIYIRK</sequence>
<evidence type="ECO:0000256" key="6">
    <source>
        <dbReference type="ARBA" id="ARBA00022989"/>
    </source>
</evidence>
<feature type="transmembrane region" description="Helical" evidence="8">
    <location>
        <begin position="42"/>
        <end position="63"/>
    </location>
</feature>
<dbReference type="EMBL" id="AMXI01000155">
    <property type="protein sequence ID" value="EKN43087.1"/>
    <property type="molecule type" value="Genomic_DNA"/>
</dbReference>
<evidence type="ECO:0000256" key="7">
    <source>
        <dbReference type="ARBA" id="ARBA00023136"/>
    </source>
</evidence>
<keyword evidence="6 8" id="KW-1133">Transmembrane helix</keyword>
<evidence type="ECO:0000256" key="5">
    <source>
        <dbReference type="ARBA" id="ARBA00022692"/>
    </source>
</evidence>
<name>M1ZTE7_CLOBO</name>
<dbReference type="Proteomes" id="UP000011944">
    <property type="component" value="Unassembled WGS sequence"/>
</dbReference>
<evidence type="ECO:0000256" key="4">
    <source>
        <dbReference type="ARBA" id="ARBA00022544"/>
    </source>
</evidence>
<dbReference type="Pfam" id="PF03845">
    <property type="entry name" value="Spore_permease"/>
    <property type="match status" value="1"/>
</dbReference>
<comment type="subcellular location">
    <subcellularLocation>
        <location evidence="1">Membrane</location>
        <topology evidence="1">Multi-pass membrane protein</topology>
    </subcellularLocation>
</comment>
<keyword evidence="4" id="KW-0309">Germination</keyword>
<organism evidence="9 10">
    <name type="scientific">Clostridium botulinum CFSAN001627</name>
    <dbReference type="NCBI Taxonomy" id="1232189"/>
    <lineage>
        <taxon>Bacteria</taxon>
        <taxon>Bacillati</taxon>
        <taxon>Bacillota</taxon>
        <taxon>Clostridia</taxon>
        <taxon>Eubacteriales</taxon>
        <taxon>Clostridiaceae</taxon>
        <taxon>Clostridium</taxon>
    </lineage>
</organism>
<reference evidence="9 10" key="2">
    <citation type="submission" date="2013-03" db="EMBL/GenBank/DDBJ databases">
        <title>Diversity in Clostridium botulinum.</title>
        <authorList>
            <person name="Timme R.E."/>
            <person name="Allard M."/>
            <person name="Luo Y."/>
            <person name="Strain E."/>
            <person name="Gonzalez-Escalona N."/>
            <person name="Brown E."/>
        </authorList>
    </citation>
    <scope>NUCLEOTIDE SEQUENCE [LARGE SCALE GENOMIC DNA]</scope>
    <source>
        <strain evidence="9 10">CFSAN001627</strain>
    </source>
</reference>